<evidence type="ECO:0000313" key="4">
    <source>
        <dbReference type="EMBL" id="SFS56054.1"/>
    </source>
</evidence>
<organism evidence="4 5">
    <name type="scientific">Zhouia amylolytica</name>
    <dbReference type="NCBI Taxonomy" id="376730"/>
    <lineage>
        <taxon>Bacteria</taxon>
        <taxon>Pseudomonadati</taxon>
        <taxon>Bacteroidota</taxon>
        <taxon>Flavobacteriia</taxon>
        <taxon>Flavobacteriales</taxon>
        <taxon>Flavobacteriaceae</taxon>
        <taxon>Zhouia</taxon>
    </lineage>
</organism>
<feature type="transmembrane region" description="Helical" evidence="1">
    <location>
        <begin position="106"/>
        <end position="124"/>
    </location>
</feature>
<dbReference type="PANTHER" id="PTHR30273">
    <property type="entry name" value="PERIPLASMIC SIGNAL SENSOR AND SIGMA FACTOR ACTIVATOR FECR-RELATED"/>
    <property type="match status" value="1"/>
</dbReference>
<keyword evidence="1" id="KW-1133">Transmembrane helix</keyword>
<feature type="domain" description="FecR protein" evidence="2">
    <location>
        <begin position="150"/>
        <end position="239"/>
    </location>
</feature>
<sequence length="361" mass="41246">MKTIDTLKKDNHDIAYFLTNRSFVTWVKNPNPDSNYFWKKWIENNPQSRESFYAAKATIERIDFKKANVTEKDKEEVLNKILQNSTSKEISFEKPQKKIFKLHRTVYGGVAAAIVILIVSVSFLNQYNNEGVKESEIKTQSALITKTAERGKQKAMFLPDGSKVILNAGSSLSYYENFTGDTREVTLVGEAYFDVTHNPEKKFIVKSNGIATVVHGTSFNVKAYPNEGPLSVALERGSVAVQSLLHKSDSTTIFIKPGEKITVEEQFENSLVDEFNYIEEFGWKDGILVFKDAGIEEFIGKLERWYNVNISVVGRNDHDWEINGMFKKQSLQNVLESLEFARKVKYTIKENQITIYTDLKN</sequence>
<evidence type="ECO:0000259" key="3">
    <source>
        <dbReference type="Pfam" id="PF16344"/>
    </source>
</evidence>
<name>A0A1I6QUK3_9FLAO</name>
<dbReference type="InterPro" id="IPR006860">
    <property type="entry name" value="FecR"/>
</dbReference>
<reference evidence="4 5" key="1">
    <citation type="submission" date="2016-10" db="EMBL/GenBank/DDBJ databases">
        <authorList>
            <person name="de Groot N.N."/>
        </authorList>
    </citation>
    <scope>NUCLEOTIDE SEQUENCE [LARGE SCALE GENOMIC DNA]</scope>
    <source>
        <strain evidence="4 5">CGMCC 1.6114</strain>
    </source>
</reference>
<evidence type="ECO:0000256" key="1">
    <source>
        <dbReference type="SAM" id="Phobius"/>
    </source>
</evidence>
<dbReference type="PANTHER" id="PTHR30273:SF2">
    <property type="entry name" value="PROTEIN FECR"/>
    <property type="match status" value="1"/>
</dbReference>
<dbReference type="Pfam" id="PF16344">
    <property type="entry name" value="FecR_C"/>
    <property type="match status" value="1"/>
</dbReference>
<accession>A0A1I6QUK3</accession>
<protein>
    <submittedName>
        <fullName evidence="4">FecR family protein</fullName>
    </submittedName>
</protein>
<keyword evidence="1" id="KW-0472">Membrane</keyword>
<dbReference type="Gene3D" id="3.55.50.30">
    <property type="match status" value="1"/>
</dbReference>
<dbReference type="RefSeq" id="WP_074977195.1">
    <property type="nucleotide sequence ID" value="NZ_FPAG01000002.1"/>
</dbReference>
<keyword evidence="1" id="KW-0812">Transmembrane</keyword>
<gene>
    <name evidence="4" type="ORF">SAMN04487906_0881</name>
</gene>
<dbReference type="InterPro" id="IPR012373">
    <property type="entry name" value="Ferrdict_sens_TM"/>
</dbReference>
<evidence type="ECO:0000259" key="2">
    <source>
        <dbReference type="Pfam" id="PF04773"/>
    </source>
</evidence>
<evidence type="ECO:0000313" key="5">
    <source>
        <dbReference type="Proteomes" id="UP000183209"/>
    </source>
</evidence>
<proteinExistence type="predicted"/>
<dbReference type="InterPro" id="IPR032508">
    <property type="entry name" value="FecR_C"/>
</dbReference>
<dbReference type="Proteomes" id="UP000183209">
    <property type="component" value="Unassembled WGS sequence"/>
</dbReference>
<dbReference type="GO" id="GO:0016989">
    <property type="term" value="F:sigma factor antagonist activity"/>
    <property type="evidence" value="ECO:0007669"/>
    <property type="project" value="TreeGrafter"/>
</dbReference>
<dbReference type="OrthoDB" id="1097132at2"/>
<dbReference type="EMBL" id="FPAG01000002">
    <property type="protein sequence ID" value="SFS56054.1"/>
    <property type="molecule type" value="Genomic_DNA"/>
</dbReference>
<dbReference type="AlphaFoldDB" id="A0A1I6QUK3"/>
<dbReference type="Gene3D" id="2.60.120.1440">
    <property type="match status" value="1"/>
</dbReference>
<feature type="domain" description="Protein FecR C-terminal" evidence="3">
    <location>
        <begin position="288"/>
        <end position="355"/>
    </location>
</feature>
<dbReference type="PIRSF" id="PIRSF018266">
    <property type="entry name" value="FecR"/>
    <property type="match status" value="1"/>
</dbReference>
<dbReference type="Pfam" id="PF04773">
    <property type="entry name" value="FecR"/>
    <property type="match status" value="1"/>
</dbReference>